<name>A0ABR3WJQ0_9PEZI</name>
<protein>
    <submittedName>
        <fullName evidence="2">Uncharacterized protein</fullName>
    </submittedName>
</protein>
<evidence type="ECO:0000313" key="2">
    <source>
        <dbReference type="EMBL" id="KAL1863886.1"/>
    </source>
</evidence>
<evidence type="ECO:0000256" key="1">
    <source>
        <dbReference type="SAM" id="MobiDB-lite"/>
    </source>
</evidence>
<gene>
    <name evidence="2" type="ORF">Daus18300_008035</name>
</gene>
<dbReference type="EMBL" id="JAWRVE010000073">
    <property type="protein sequence ID" value="KAL1863886.1"/>
    <property type="molecule type" value="Genomic_DNA"/>
</dbReference>
<comment type="caution">
    <text evidence="2">The sequence shown here is derived from an EMBL/GenBank/DDBJ whole genome shotgun (WGS) entry which is preliminary data.</text>
</comment>
<keyword evidence="3" id="KW-1185">Reference proteome</keyword>
<evidence type="ECO:0000313" key="3">
    <source>
        <dbReference type="Proteomes" id="UP001583177"/>
    </source>
</evidence>
<organism evidence="2 3">
    <name type="scientific">Diaporthe australafricana</name>
    <dbReference type="NCBI Taxonomy" id="127596"/>
    <lineage>
        <taxon>Eukaryota</taxon>
        <taxon>Fungi</taxon>
        <taxon>Dikarya</taxon>
        <taxon>Ascomycota</taxon>
        <taxon>Pezizomycotina</taxon>
        <taxon>Sordariomycetes</taxon>
        <taxon>Sordariomycetidae</taxon>
        <taxon>Diaporthales</taxon>
        <taxon>Diaporthaceae</taxon>
        <taxon>Diaporthe</taxon>
    </lineage>
</organism>
<feature type="region of interest" description="Disordered" evidence="1">
    <location>
        <begin position="36"/>
        <end position="82"/>
    </location>
</feature>
<accession>A0ABR3WJQ0</accession>
<sequence length="150" mass="16555">MSTPNDDHPTDEKLQRLSSISKLEYESAKIPTFAAVNQPITPSTPKVQDLSEQDSPTKPAYSTPDLTSYHLARGGKSNKPADDEAYVNTALLLLLQAVVMGVEDEFRTLDWLETRLPFKLVEPITETNKSNASAGTTTKKLMEARVDGYL</sequence>
<dbReference type="Proteomes" id="UP001583177">
    <property type="component" value="Unassembled WGS sequence"/>
</dbReference>
<proteinExistence type="predicted"/>
<feature type="non-terminal residue" evidence="2">
    <location>
        <position position="150"/>
    </location>
</feature>
<reference evidence="2 3" key="1">
    <citation type="journal article" date="2024" name="IMA Fungus">
        <title>IMA Genome - F19 : A genome assembly and annotation guide to empower mycologists, including annotated draft genome sequences of Ceratocystis pirilliformis, Diaporthe australafricana, Fusarium ophioides, Paecilomyces lecythidis, and Sporothrix stenoceras.</title>
        <authorList>
            <person name="Aylward J."/>
            <person name="Wilson A.M."/>
            <person name="Visagie C.M."/>
            <person name="Spraker J."/>
            <person name="Barnes I."/>
            <person name="Buitendag C."/>
            <person name="Ceriani C."/>
            <person name="Del Mar Angel L."/>
            <person name="du Plessis D."/>
            <person name="Fuchs T."/>
            <person name="Gasser K."/>
            <person name="Kramer D."/>
            <person name="Li W."/>
            <person name="Munsamy K."/>
            <person name="Piso A."/>
            <person name="Price J.L."/>
            <person name="Sonnekus B."/>
            <person name="Thomas C."/>
            <person name="van der Nest A."/>
            <person name="van Dijk A."/>
            <person name="van Heerden A."/>
            <person name="van Vuuren N."/>
            <person name="Yilmaz N."/>
            <person name="Duong T.A."/>
            <person name="van der Merwe N.A."/>
            <person name="Wingfield M.J."/>
            <person name="Wingfield B.D."/>
        </authorList>
    </citation>
    <scope>NUCLEOTIDE SEQUENCE [LARGE SCALE GENOMIC DNA]</scope>
    <source>
        <strain evidence="2 3">CMW 18300</strain>
    </source>
</reference>